<dbReference type="EMBL" id="PYXZ01000001">
    <property type="protein sequence ID" value="PUA82833.1"/>
    <property type="molecule type" value="Genomic_DNA"/>
</dbReference>
<sequence>MMLLAACAAGAAVLLLLPPRPRPRVAEPEGVVGTAAVGRWRPVLCLLAGVGTGLVVGGPPGLVAAPVAVVGAWVALARSEPTARRREREDVARELPHVVDLLSSALRSGAAPAAALAAVAAACPGPTAERLGSALARLRMGVDPLLVWSTLADDEALASLGRTLARAESSGSSVADAVERLADDLERAALAEVEDRARAVGVKAAVPLGLCLLPAFLLIGIVPTVAGLLTSLTP</sequence>
<dbReference type="PANTHER" id="PTHR35007">
    <property type="entry name" value="INTEGRAL MEMBRANE PROTEIN-RELATED"/>
    <property type="match status" value="1"/>
</dbReference>
<keyword evidence="5 6" id="KW-0472">Membrane</keyword>
<evidence type="ECO:0000256" key="4">
    <source>
        <dbReference type="ARBA" id="ARBA00022989"/>
    </source>
</evidence>
<evidence type="ECO:0000256" key="2">
    <source>
        <dbReference type="ARBA" id="ARBA00022475"/>
    </source>
</evidence>
<organism evidence="8 9">
    <name type="scientific">Nocardioides currus</name>
    <dbReference type="NCBI Taxonomy" id="2133958"/>
    <lineage>
        <taxon>Bacteria</taxon>
        <taxon>Bacillati</taxon>
        <taxon>Actinomycetota</taxon>
        <taxon>Actinomycetes</taxon>
        <taxon>Propionibacteriales</taxon>
        <taxon>Nocardioidaceae</taxon>
        <taxon>Nocardioides</taxon>
    </lineage>
</organism>
<proteinExistence type="predicted"/>
<evidence type="ECO:0000259" key="7">
    <source>
        <dbReference type="Pfam" id="PF00482"/>
    </source>
</evidence>
<evidence type="ECO:0000256" key="6">
    <source>
        <dbReference type="SAM" id="Phobius"/>
    </source>
</evidence>
<accession>A0A2R7Z2H1</accession>
<comment type="subcellular location">
    <subcellularLocation>
        <location evidence="1">Cell membrane</location>
        <topology evidence="1">Multi-pass membrane protein</topology>
    </subcellularLocation>
</comment>
<evidence type="ECO:0000256" key="1">
    <source>
        <dbReference type="ARBA" id="ARBA00004651"/>
    </source>
</evidence>
<dbReference type="OrthoDB" id="3267562at2"/>
<evidence type="ECO:0000313" key="9">
    <source>
        <dbReference type="Proteomes" id="UP000244867"/>
    </source>
</evidence>
<dbReference type="GO" id="GO:0005886">
    <property type="term" value="C:plasma membrane"/>
    <property type="evidence" value="ECO:0007669"/>
    <property type="project" value="UniProtKB-SubCell"/>
</dbReference>
<name>A0A2R7Z2H1_9ACTN</name>
<keyword evidence="2" id="KW-1003">Cell membrane</keyword>
<protein>
    <submittedName>
        <fullName evidence="8">Type II secretion system protein</fullName>
    </submittedName>
</protein>
<keyword evidence="4 6" id="KW-1133">Transmembrane helix</keyword>
<keyword evidence="9" id="KW-1185">Reference proteome</keyword>
<evidence type="ECO:0000256" key="5">
    <source>
        <dbReference type="ARBA" id="ARBA00023136"/>
    </source>
</evidence>
<dbReference type="PANTHER" id="PTHR35007:SF3">
    <property type="entry name" value="POSSIBLE CONSERVED ALANINE RICH MEMBRANE PROTEIN"/>
    <property type="match status" value="1"/>
</dbReference>
<keyword evidence="3 6" id="KW-0812">Transmembrane</keyword>
<dbReference type="Proteomes" id="UP000244867">
    <property type="component" value="Unassembled WGS sequence"/>
</dbReference>
<evidence type="ECO:0000256" key="3">
    <source>
        <dbReference type="ARBA" id="ARBA00022692"/>
    </source>
</evidence>
<feature type="domain" description="Type II secretion system protein GspF" evidence="7">
    <location>
        <begin position="100"/>
        <end position="220"/>
    </location>
</feature>
<reference evidence="8 9" key="1">
    <citation type="submission" date="2018-03" db="EMBL/GenBank/DDBJ databases">
        <authorList>
            <person name="Keele B.F."/>
        </authorList>
    </citation>
    <scope>NUCLEOTIDE SEQUENCE [LARGE SCALE GENOMIC DNA]</scope>
    <source>
        <strain evidence="8 9">IB-3</strain>
    </source>
</reference>
<dbReference type="AlphaFoldDB" id="A0A2R7Z2H1"/>
<dbReference type="InterPro" id="IPR018076">
    <property type="entry name" value="T2SS_GspF_dom"/>
</dbReference>
<comment type="caution">
    <text evidence="8">The sequence shown here is derived from an EMBL/GenBank/DDBJ whole genome shotgun (WGS) entry which is preliminary data.</text>
</comment>
<gene>
    <name evidence="8" type="ORF">C7S10_03735</name>
</gene>
<evidence type="ECO:0000313" key="8">
    <source>
        <dbReference type="EMBL" id="PUA82833.1"/>
    </source>
</evidence>
<feature type="transmembrane region" description="Helical" evidence="6">
    <location>
        <begin position="205"/>
        <end position="229"/>
    </location>
</feature>
<feature type="transmembrane region" description="Helical" evidence="6">
    <location>
        <begin position="50"/>
        <end position="76"/>
    </location>
</feature>
<dbReference type="Pfam" id="PF00482">
    <property type="entry name" value="T2SSF"/>
    <property type="match status" value="1"/>
</dbReference>